<dbReference type="AlphaFoldDB" id="A0A8J3DZI5"/>
<dbReference type="InterPro" id="IPR009190">
    <property type="entry name" value="DUF1462"/>
</dbReference>
<name>A0A8J3DZI5_9BACL</name>
<dbReference type="Gene3D" id="3.40.30.30">
    <property type="entry name" value="Hypothetical protein sa0798"/>
    <property type="match status" value="1"/>
</dbReference>
<sequence>MMQITVYGADTPCPSCIHSPSSIETMEWLDAAVNRKFPHASIQFRYVDIHHPENDEDRYFTEKIIADEYFYPLVVAEGEVIAEGDPCLKMIFQFLDRRGLTLAE</sequence>
<reference evidence="1" key="2">
    <citation type="submission" date="2020-09" db="EMBL/GenBank/DDBJ databases">
        <authorList>
            <person name="Sun Q."/>
            <person name="Zhou Y."/>
        </authorList>
    </citation>
    <scope>NUCLEOTIDE SEQUENCE</scope>
    <source>
        <strain evidence="1">CGMCC 1.15371</strain>
    </source>
</reference>
<comment type="caution">
    <text evidence="1">The sequence shown here is derived from an EMBL/GenBank/DDBJ whole genome shotgun (WGS) entry which is preliminary data.</text>
</comment>
<dbReference type="Proteomes" id="UP000628775">
    <property type="component" value="Unassembled WGS sequence"/>
</dbReference>
<evidence type="ECO:0000313" key="2">
    <source>
        <dbReference type="Proteomes" id="UP000628775"/>
    </source>
</evidence>
<organism evidence="1 2">
    <name type="scientific">Pullulanibacillus camelliae</name>
    <dbReference type="NCBI Taxonomy" id="1707096"/>
    <lineage>
        <taxon>Bacteria</taxon>
        <taxon>Bacillati</taxon>
        <taxon>Bacillota</taxon>
        <taxon>Bacilli</taxon>
        <taxon>Bacillales</taxon>
        <taxon>Sporolactobacillaceae</taxon>
        <taxon>Pullulanibacillus</taxon>
    </lineage>
</organism>
<evidence type="ECO:0000313" key="1">
    <source>
        <dbReference type="EMBL" id="GGE48567.1"/>
    </source>
</evidence>
<reference evidence="1" key="1">
    <citation type="journal article" date="2014" name="Int. J. Syst. Evol. Microbiol.">
        <title>Complete genome sequence of Corynebacterium casei LMG S-19264T (=DSM 44701T), isolated from a smear-ripened cheese.</title>
        <authorList>
            <consortium name="US DOE Joint Genome Institute (JGI-PGF)"/>
            <person name="Walter F."/>
            <person name="Albersmeier A."/>
            <person name="Kalinowski J."/>
            <person name="Ruckert C."/>
        </authorList>
    </citation>
    <scope>NUCLEOTIDE SEQUENCE</scope>
    <source>
        <strain evidence="1">CGMCC 1.15371</strain>
    </source>
</reference>
<dbReference type="InterPro" id="IPR036249">
    <property type="entry name" value="Thioredoxin-like_sf"/>
</dbReference>
<dbReference type="EMBL" id="BMIR01000015">
    <property type="protein sequence ID" value="GGE48567.1"/>
    <property type="molecule type" value="Genomic_DNA"/>
</dbReference>
<proteinExistence type="predicted"/>
<dbReference type="SUPFAM" id="SSF52833">
    <property type="entry name" value="Thioredoxin-like"/>
    <property type="match status" value="1"/>
</dbReference>
<keyword evidence="2" id="KW-1185">Reference proteome</keyword>
<dbReference type="InterPro" id="IPR038218">
    <property type="entry name" value="YuzD-like_sp"/>
</dbReference>
<protein>
    <submittedName>
        <fullName evidence="1">Putative disulfide oxidoreductase YuzD</fullName>
    </submittedName>
</protein>
<accession>A0A8J3DZI5</accession>
<gene>
    <name evidence="1" type="primary">yuzD</name>
    <name evidence="1" type="ORF">GCM10011391_29240</name>
</gene>
<dbReference type="Pfam" id="PF07315">
    <property type="entry name" value="DUF1462"/>
    <property type="match status" value="1"/>
</dbReference>